<name>A0A3A5KYP5_9HYPH</name>
<organism evidence="1 2">
    <name type="scientific">Mesorhizobium waimense</name>
    <dbReference type="NCBI Taxonomy" id="1300307"/>
    <lineage>
        <taxon>Bacteria</taxon>
        <taxon>Pseudomonadati</taxon>
        <taxon>Pseudomonadota</taxon>
        <taxon>Alphaproteobacteria</taxon>
        <taxon>Hyphomicrobiales</taxon>
        <taxon>Phyllobacteriaceae</taxon>
        <taxon>Mesorhizobium</taxon>
    </lineage>
</organism>
<evidence type="ECO:0000313" key="2">
    <source>
        <dbReference type="Proteomes" id="UP000272706"/>
    </source>
</evidence>
<gene>
    <name evidence="1" type="ORF">D3227_04735</name>
</gene>
<dbReference type="Proteomes" id="UP000272706">
    <property type="component" value="Unassembled WGS sequence"/>
</dbReference>
<reference evidence="1 2" key="1">
    <citation type="submission" date="2018-09" db="EMBL/GenBank/DDBJ databases">
        <title>Mesorhizobium carmichaelinearum sp. nov. isolated from Carmichaelinea spp. root nodules in New Zealand.</title>
        <authorList>
            <person name="De Meyer S.E."/>
        </authorList>
    </citation>
    <scope>NUCLEOTIDE SEQUENCE [LARGE SCALE GENOMIC DNA]</scope>
    <source>
        <strain evidence="1 2">ICMP19557</strain>
    </source>
</reference>
<accession>A0A3A5KYP5</accession>
<dbReference type="AlphaFoldDB" id="A0A3A5KYP5"/>
<dbReference type="RefSeq" id="WP_147377574.1">
    <property type="nucleotide sequence ID" value="NZ_QZWZ01000002.1"/>
</dbReference>
<evidence type="ECO:0000313" key="1">
    <source>
        <dbReference type="EMBL" id="RJT41988.1"/>
    </source>
</evidence>
<protein>
    <submittedName>
        <fullName evidence="1">Uncharacterized protein</fullName>
    </submittedName>
</protein>
<comment type="caution">
    <text evidence="1">The sequence shown here is derived from an EMBL/GenBank/DDBJ whole genome shotgun (WGS) entry which is preliminary data.</text>
</comment>
<proteinExistence type="predicted"/>
<sequence>MDRNMTRLGMNPRAQGLHRLLGVFYIEEHGDLGKTEDGFHISMRSRAVSENDITLSIECHDAAGWYVAGEYRDPITVCSLFEDWRKRFRCRLVATHPDAPNRLTVARH</sequence>
<dbReference type="EMBL" id="QZWZ01000002">
    <property type="protein sequence ID" value="RJT41988.1"/>
    <property type="molecule type" value="Genomic_DNA"/>
</dbReference>
<keyword evidence="2" id="KW-1185">Reference proteome</keyword>